<gene>
    <name evidence="1" type="ORF">GWK63_15655</name>
</gene>
<dbReference type="SUPFAM" id="SSF52172">
    <property type="entry name" value="CheY-like"/>
    <property type="match status" value="1"/>
</dbReference>
<dbReference type="AlphaFoldDB" id="A0A181C5C5"/>
<organism evidence="1 2">
    <name type="scientific">Komagataeibacter rhaeticus</name>
    <dbReference type="NCBI Taxonomy" id="215221"/>
    <lineage>
        <taxon>Bacteria</taxon>
        <taxon>Pseudomonadati</taxon>
        <taxon>Pseudomonadota</taxon>
        <taxon>Alphaproteobacteria</taxon>
        <taxon>Acetobacterales</taxon>
        <taxon>Acetobacteraceae</taxon>
        <taxon>Komagataeibacter</taxon>
    </lineage>
</organism>
<dbReference type="InterPro" id="IPR011006">
    <property type="entry name" value="CheY-like_superfamily"/>
</dbReference>
<dbReference type="GeneID" id="85023600"/>
<dbReference type="EMBL" id="CP050139">
    <property type="protein sequence ID" value="QIP36690.1"/>
    <property type="molecule type" value="Genomic_DNA"/>
</dbReference>
<evidence type="ECO:0000313" key="2">
    <source>
        <dbReference type="Proteomes" id="UP000502533"/>
    </source>
</evidence>
<protein>
    <submittedName>
        <fullName evidence="1">Response regulator</fullName>
    </submittedName>
</protein>
<dbReference type="Gene3D" id="3.40.50.2300">
    <property type="match status" value="1"/>
</dbReference>
<dbReference type="RefSeq" id="WP_039998567.1">
    <property type="nucleotide sequence ID" value="NZ_CP050139.1"/>
</dbReference>
<proteinExistence type="predicted"/>
<reference evidence="1 2" key="1">
    <citation type="submission" date="2020-03" db="EMBL/GenBank/DDBJ databases">
        <title>Isolation of cellulose-producing strains, genome characterization and application of the synthesized cellulose films as an economical and sustainable material for piezoelectric sensor construction.</title>
        <authorList>
            <person name="Mangayil R.K."/>
        </authorList>
    </citation>
    <scope>NUCLEOTIDE SEQUENCE [LARGE SCALE GENOMIC DNA]</scope>
    <source>
        <strain evidence="1 2">ENS 9a1a</strain>
    </source>
</reference>
<accession>A0A181C5C5</accession>
<name>A0A181C5C5_9PROT</name>
<evidence type="ECO:0000313" key="1">
    <source>
        <dbReference type="EMBL" id="QIP36690.1"/>
    </source>
</evidence>
<keyword evidence="2" id="KW-1185">Reference proteome</keyword>
<sequence length="257" mass="29182">MSLYLGVCWIEDQASDAEVDRIKDAVRSAGFEPFIKRIETPNEIREFAQRQDHYQDFDLILLDLNLGDGLRGDKLASQVRDAFRSTTILFYSAEDESKLRARIAEQSVEGVYCVHRDRLASRVEELVGHLSPSLNRLSSMRGLAARVVAECDQDFRAILAKLGADGADTEIAESLRRRVVEAADAQIEKVKELGTLQELLDSHYVHSAALFNEVKDIAFQRGDDELLTIMRKMKRYFPSQVILRRNMLAHALVSDRK</sequence>
<dbReference type="KEGG" id="kre:GWK63_15655"/>
<dbReference type="Proteomes" id="UP000502533">
    <property type="component" value="Chromosome"/>
</dbReference>